<evidence type="ECO:0008006" key="4">
    <source>
        <dbReference type="Google" id="ProtNLM"/>
    </source>
</evidence>
<keyword evidence="2" id="KW-0732">Signal</keyword>
<name>A0AAU7QKR1_9GAMM</name>
<reference evidence="3" key="1">
    <citation type="submission" date="2024-06" db="EMBL/GenBank/DDBJ databases">
        <authorList>
            <person name="Sun Y."/>
        </authorList>
    </citation>
    <scope>NUCLEOTIDE SEQUENCE</scope>
    <source>
        <strain evidence="3">IGA1.0</strain>
    </source>
</reference>
<proteinExistence type="predicted"/>
<evidence type="ECO:0000256" key="1">
    <source>
        <dbReference type="SAM" id="MobiDB-lite"/>
    </source>
</evidence>
<evidence type="ECO:0000313" key="3">
    <source>
        <dbReference type="EMBL" id="XBS89178.1"/>
    </source>
</evidence>
<dbReference type="EMBL" id="CP157948">
    <property type="protein sequence ID" value="XBS89178.1"/>
    <property type="molecule type" value="Genomic_DNA"/>
</dbReference>
<evidence type="ECO:0000256" key="2">
    <source>
        <dbReference type="SAM" id="SignalP"/>
    </source>
</evidence>
<gene>
    <name evidence="3" type="ORF">ABNK63_12340</name>
</gene>
<dbReference type="AlphaFoldDB" id="A0AAU7QKR1"/>
<feature type="region of interest" description="Disordered" evidence="1">
    <location>
        <begin position="27"/>
        <end position="46"/>
    </location>
</feature>
<protein>
    <recommendedName>
        <fullName evidence="4">Lipoprotein</fullName>
    </recommendedName>
</protein>
<dbReference type="RefSeq" id="WP_007807939.1">
    <property type="nucleotide sequence ID" value="NZ_CP157948.1"/>
</dbReference>
<feature type="chain" id="PRO_5043907855" description="Lipoprotein" evidence="2">
    <location>
        <begin position="21"/>
        <end position="167"/>
    </location>
</feature>
<feature type="compositionally biased region" description="Low complexity" evidence="1">
    <location>
        <begin position="29"/>
        <end position="39"/>
    </location>
</feature>
<feature type="signal peptide" evidence="2">
    <location>
        <begin position="1"/>
        <end position="20"/>
    </location>
</feature>
<organism evidence="3">
    <name type="scientific">Rhodanobacter sp. IGA1.0</name>
    <dbReference type="NCBI Taxonomy" id="3158582"/>
    <lineage>
        <taxon>Bacteria</taxon>
        <taxon>Pseudomonadati</taxon>
        <taxon>Pseudomonadota</taxon>
        <taxon>Gammaproteobacteria</taxon>
        <taxon>Lysobacterales</taxon>
        <taxon>Rhodanobacteraceae</taxon>
        <taxon>Rhodanobacter</taxon>
    </lineage>
</organism>
<dbReference type="PROSITE" id="PS51257">
    <property type="entry name" value="PROKAR_LIPOPROTEIN"/>
    <property type="match status" value="1"/>
</dbReference>
<sequence length="167" mass="17778">MRKFALIAALALTASLALSACGKHEEAQQADQQTSQQATKPTDPNDTKAWNAYLGQIVQNNMQGMKADRPYPYLVPAGDSEEAVAGRGRQLSNVQDTVARGVLPGNMLVFAGPDSAKTADLVIAAFKDAKPGSFKDVIVLFIGDTADQQRVDDVLKPTGATVRFVAM</sequence>
<accession>A0AAU7QKR1</accession>